<dbReference type="InterPro" id="IPR003787">
    <property type="entry name" value="Sulphur_relay_DsrE/F-like"/>
</dbReference>
<proteinExistence type="predicted"/>
<dbReference type="SUPFAM" id="SSF75169">
    <property type="entry name" value="DsrEFH-like"/>
    <property type="match status" value="1"/>
</dbReference>
<dbReference type="EMBL" id="JALNTZ010003193">
    <property type="protein sequence ID" value="KAJ3616600.1"/>
    <property type="molecule type" value="Genomic_DNA"/>
</dbReference>
<accession>A0AA38HI21</accession>
<gene>
    <name evidence="1" type="ORF">Zmor_011800</name>
</gene>
<keyword evidence="2" id="KW-1185">Reference proteome</keyword>
<evidence type="ECO:0000313" key="2">
    <source>
        <dbReference type="Proteomes" id="UP001168821"/>
    </source>
</evidence>
<dbReference type="InterPro" id="IPR027396">
    <property type="entry name" value="DsrEFH-like"/>
</dbReference>
<dbReference type="Proteomes" id="UP001168821">
    <property type="component" value="Unassembled WGS sequence"/>
</dbReference>
<dbReference type="AlphaFoldDB" id="A0AA38HI21"/>
<name>A0AA38HI21_9CUCU</name>
<organism evidence="1 2">
    <name type="scientific">Zophobas morio</name>
    <dbReference type="NCBI Taxonomy" id="2755281"/>
    <lineage>
        <taxon>Eukaryota</taxon>
        <taxon>Metazoa</taxon>
        <taxon>Ecdysozoa</taxon>
        <taxon>Arthropoda</taxon>
        <taxon>Hexapoda</taxon>
        <taxon>Insecta</taxon>
        <taxon>Pterygota</taxon>
        <taxon>Neoptera</taxon>
        <taxon>Endopterygota</taxon>
        <taxon>Coleoptera</taxon>
        <taxon>Polyphaga</taxon>
        <taxon>Cucujiformia</taxon>
        <taxon>Tenebrionidae</taxon>
        <taxon>Zophobas</taxon>
    </lineage>
</organism>
<dbReference type="Gene3D" id="3.40.1260.10">
    <property type="entry name" value="DsrEFH-like"/>
    <property type="match status" value="1"/>
</dbReference>
<sequence>MSKNVVLLTDEVIGTTPETKLGKKLLTAFLYSMCNVDDDQLPSHIILYTEAAKLATKEDQNADHLKELISKGVDVVICGACADYFELNSDIKFGRISNMLDIVEIMNNSAKVIRP</sequence>
<comment type="caution">
    <text evidence="1">The sequence shown here is derived from an EMBL/GenBank/DDBJ whole genome shotgun (WGS) entry which is preliminary data.</text>
</comment>
<protein>
    <recommendedName>
        <fullName evidence="3">Sulfurtransferase-like selenium metabolism protein YedF</fullName>
    </recommendedName>
</protein>
<evidence type="ECO:0000313" key="1">
    <source>
        <dbReference type="EMBL" id="KAJ3616600.1"/>
    </source>
</evidence>
<dbReference type="Pfam" id="PF02635">
    <property type="entry name" value="DsrE"/>
    <property type="match status" value="1"/>
</dbReference>
<reference evidence="1" key="1">
    <citation type="journal article" date="2023" name="G3 (Bethesda)">
        <title>Whole genome assemblies of Zophobas morio and Tenebrio molitor.</title>
        <authorList>
            <person name="Kaur S."/>
            <person name="Stinson S.A."/>
            <person name="diCenzo G.C."/>
        </authorList>
    </citation>
    <scope>NUCLEOTIDE SEQUENCE</scope>
    <source>
        <strain evidence="1">QUZm001</strain>
    </source>
</reference>
<evidence type="ECO:0008006" key="3">
    <source>
        <dbReference type="Google" id="ProtNLM"/>
    </source>
</evidence>